<protein>
    <submittedName>
        <fullName evidence="1">Uncharacterized protein</fullName>
    </submittedName>
</protein>
<name>A0AAW1NXP7_9CHLO</name>
<proteinExistence type="predicted"/>
<organism evidence="1 2">
    <name type="scientific">Symbiochloris irregularis</name>
    <dbReference type="NCBI Taxonomy" id="706552"/>
    <lineage>
        <taxon>Eukaryota</taxon>
        <taxon>Viridiplantae</taxon>
        <taxon>Chlorophyta</taxon>
        <taxon>core chlorophytes</taxon>
        <taxon>Trebouxiophyceae</taxon>
        <taxon>Trebouxiales</taxon>
        <taxon>Trebouxiaceae</taxon>
        <taxon>Symbiochloris</taxon>
    </lineage>
</organism>
<gene>
    <name evidence="1" type="ORF">WJX73_008746</name>
</gene>
<sequence length="133" mass="14209">MFGSRSSILQPVSETSRTLVLCRGWPHASQQYGAPAAPECSRAAAAPAATLTRRAALLASVLVPVAHKTHVWAQEVQEVPPLPKPGTSPYGSKVLTAPGEFLRARQRLNGGEKILAPIRASQRKLKARSYSSS</sequence>
<comment type="caution">
    <text evidence="1">The sequence shown here is derived from an EMBL/GenBank/DDBJ whole genome shotgun (WGS) entry which is preliminary data.</text>
</comment>
<evidence type="ECO:0000313" key="1">
    <source>
        <dbReference type="EMBL" id="KAK9801415.1"/>
    </source>
</evidence>
<evidence type="ECO:0000313" key="2">
    <source>
        <dbReference type="Proteomes" id="UP001465755"/>
    </source>
</evidence>
<dbReference type="Proteomes" id="UP001465755">
    <property type="component" value="Unassembled WGS sequence"/>
</dbReference>
<dbReference type="AlphaFoldDB" id="A0AAW1NXP7"/>
<dbReference type="EMBL" id="JALJOQ010000076">
    <property type="protein sequence ID" value="KAK9801415.1"/>
    <property type="molecule type" value="Genomic_DNA"/>
</dbReference>
<keyword evidence="2" id="KW-1185">Reference proteome</keyword>
<reference evidence="1 2" key="1">
    <citation type="journal article" date="2024" name="Nat. Commun.">
        <title>Phylogenomics reveals the evolutionary origins of lichenization in chlorophyte algae.</title>
        <authorList>
            <person name="Puginier C."/>
            <person name="Libourel C."/>
            <person name="Otte J."/>
            <person name="Skaloud P."/>
            <person name="Haon M."/>
            <person name="Grisel S."/>
            <person name="Petersen M."/>
            <person name="Berrin J.G."/>
            <person name="Delaux P.M."/>
            <person name="Dal Grande F."/>
            <person name="Keller J."/>
        </authorList>
    </citation>
    <scope>NUCLEOTIDE SEQUENCE [LARGE SCALE GENOMIC DNA]</scope>
    <source>
        <strain evidence="1 2">SAG 2036</strain>
    </source>
</reference>
<accession>A0AAW1NXP7</accession>